<dbReference type="AlphaFoldDB" id="A0AAD6ZDH4"/>
<name>A0AAD6ZDH4_9AGAR</name>
<proteinExistence type="predicted"/>
<protein>
    <submittedName>
        <fullName evidence="1">Uncharacterized protein</fullName>
    </submittedName>
</protein>
<comment type="caution">
    <text evidence="1">The sequence shown here is derived from an EMBL/GenBank/DDBJ whole genome shotgun (WGS) entry which is preliminary data.</text>
</comment>
<reference evidence="1" key="1">
    <citation type="submission" date="2023-03" db="EMBL/GenBank/DDBJ databases">
        <title>Massive genome expansion in bonnet fungi (Mycena s.s.) driven by repeated elements and novel gene families across ecological guilds.</title>
        <authorList>
            <consortium name="Lawrence Berkeley National Laboratory"/>
            <person name="Harder C.B."/>
            <person name="Miyauchi S."/>
            <person name="Viragh M."/>
            <person name="Kuo A."/>
            <person name="Thoen E."/>
            <person name="Andreopoulos B."/>
            <person name="Lu D."/>
            <person name="Skrede I."/>
            <person name="Drula E."/>
            <person name="Henrissat B."/>
            <person name="Morin E."/>
            <person name="Kohler A."/>
            <person name="Barry K."/>
            <person name="LaButti K."/>
            <person name="Morin E."/>
            <person name="Salamov A."/>
            <person name="Lipzen A."/>
            <person name="Mereny Z."/>
            <person name="Hegedus B."/>
            <person name="Baldrian P."/>
            <person name="Stursova M."/>
            <person name="Weitz H."/>
            <person name="Taylor A."/>
            <person name="Grigoriev I.V."/>
            <person name="Nagy L.G."/>
            <person name="Martin F."/>
            <person name="Kauserud H."/>
        </authorList>
    </citation>
    <scope>NUCLEOTIDE SEQUENCE</scope>
    <source>
        <strain evidence="1">CBHHK002</strain>
    </source>
</reference>
<evidence type="ECO:0000313" key="2">
    <source>
        <dbReference type="Proteomes" id="UP001218218"/>
    </source>
</evidence>
<evidence type="ECO:0000313" key="1">
    <source>
        <dbReference type="EMBL" id="KAJ7318315.1"/>
    </source>
</evidence>
<accession>A0AAD6ZDH4</accession>
<keyword evidence="2" id="KW-1185">Reference proteome</keyword>
<gene>
    <name evidence="1" type="ORF">DFH08DRAFT_714714</name>
</gene>
<organism evidence="1 2">
    <name type="scientific">Mycena albidolilacea</name>
    <dbReference type="NCBI Taxonomy" id="1033008"/>
    <lineage>
        <taxon>Eukaryota</taxon>
        <taxon>Fungi</taxon>
        <taxon>Dikarya</taxon>
        <taxon>Basidiomycota</taxon>
        <taxon>Agaricomycotina</taxon>
        <taxon>Agaricomycetes</taxon>
        <taxon>Agaricomycetidae</taxon>
        <taxon>Agaricales</taxon>
        <taxon>Marasmiineae</taxon>
        <taxon>Mycenaceae</taxon>
        <taxon>Mycena</taxon>
    </lineage>
</organism>
<dbReference type="Proteomes" id="UP001218218">
    <property type="component" value="Unassembled WGS sequence"/>
</dbReference>
<dbReference type="EMBL" id="JARIHO010000058">
    <property type="protein sequence ID" value="KAJ7318315.1"/>
    <property type="molecule type" value="Genomic_DNA"/>
</dbReference>
<sequence>MPTEPGKLWYVLLPAGICAHAGQQIRPYKCIYVHYTSLEDWTDKCDILRCNPDFQVNSEQRFDSVVVNMDDDPLSCARMFYLFRCYLPSDREEDVALVRFFKKSRWQPKTAWKNCRVLEDGRTRFILPRYFTRGVHLINAFGCKKESSTFYLNDLVDADWFLRAGN</sequence>